<dbReference type="EMBL" id="WIXP02000001">
    <property type="protein sequence ID" value="KAF6216064.1"/>
    <property type="molecule type" value="Genomic_DNA"/>
</dbReference>
<protein>
    <submittedName>
        <fullName evidence="1">Uncharacterized protein</fullName>
    </submittedName>
</protein>
<dbReference type="Proteomes" id="UP000466442">
    <property type="component" value="Linkage Group LG1"/>
</dbReference>
<dbReference type="OrthoDB" id="8195499at2759"/>
<dbReference type="AlphaFoldDB" id="A0A6A4K0H2"/>
<accession>A0A6A4K0H2</accession>
<gene>
    <name evidence="1" type="ORF">GE061_000402</name>
</gene>
<evidence type="ECO:0000313" key="1">
    <source>
        <dbReference type="EMBL" id="KAF6216064.1"/>
    </source>
</evidence>
<proteinExistence type="predicted"/>
<reference evidence="1" key="1">
    <citation type="journal article" date="2021" name="Mol. Ecol. Resour.">
        <title>Apolygus lucorum genome provides insights into omnivorousness and mesophyll feeding.</title>
        <authorList>
            <person name="Liu Y."/>
            <person name="Liu H."/>
            <person name="Wang H."/>
            <person name="Huang T."/>
            <person name="Liu B."/>
            <person name="Yang B."/>
            <person name="Yin L."/>
            <person name="Li B."/>
            <person name="Zhang Y."/>
            <person name="Zhang S."/>
            <person name="Jiang F."/>
            <person name="Zhang X."/>
            <person name="Ren Y."/>
            <person name="Wang B."/>
            <person name="Wang S."/>
            <person name="Lu Y."/>
            <person name="Wu K."/>
            <person name="Fan W."/>
            <person name="Wang G."/>
        </authorList>
    </citation>
    <scope>NUCLEOTIDE SEQUENCE</scope>
    <source>
        <strain evidence="1">12Hb</strain>
    </source>
</reference>
<evidence type="ECO:0000313" key="2">
    <source>
        <dbReference type="Proteomes" id="UP000466442"/>
    </source>
</evidence>
<sequence length="73" mass="8754">MVVTGWLTTKQKVCGPQTWVGHPVNKLRERFGEYHNLFPQLKKDEDRFTNYMRMATELFKYQTLPALDYMQIN</sequence>
<keyword evidence="2" id="KW-1185">Reference proteome</keyword>
<name>A0A6A4K0H2_APOLU</name>
<comment type="caution">
    <text evidence="1">The sequence shown here is derived from an EMBL/GenBank/DDBJ whole genome shotgun (WGS) entry which is preliminary data.</text>
</comment>
<organism evidence="1 2">
    <name type="scientific">Apolygus lucorum</name>
    <name type="common">Small green plant bug</name>
    <name type="synonym">Lygocoris lucorum</name>
    <dbReference type="NCBI Taxonomy" id="248454"/>
    <lineage>
        <taxon>Eukaryota</taxon>
        <taxon>Metazoa</taxon>
        <taxon>Ecdysozoa</taxon>
        <taxon>Arthropoda</taxon>
        <taxon>Hexapoda</taxon>
        <taxon>Insecta</taxon>
        <taxon>Pterygota</taxon>
        <taxon>Neoptera</taxon>
        <taxon>Paraneoptera</taxon>
        <taxon>Hemiptera</taxon>
        <taxon>Heteroptera</taxon>
        <taxon>Panheteroptera</taxon>
        <taxon>Cimicomorpha</taxon>
        <taxon>Miridae</taxon>
        <taxon>Mirini</taxon>
        <taxon>Apolygus</taxon>
    </lineage>
</organism>